<organism evidence="1 2">
    <name type="scientific">Daphnia magna</name>
    <dbReference type="NCBI Taxonomy" id="35525"/>
    <lineage>
        <taxon>Eukaryota</taxon>
        <taxon>Metazoa</taxon>
        <taxon>Ecdysozoa</taxon>
        <taxon>Arthropoda</taxon>
        <taxon>Crustacea</taxon>
        <taxon>Branchiopoda</taxon>
        <taxon>Diplostraca</taxon>
        <taxon>Cladocera</taxon>
        <taxon>Anomopoda</taxon>
        <taxon>Daphniidae</taxon>
        <taxon>Daphnia</taxon>
    </lineage>
</organism>
<evidence type="ECO:0000313" key="2">
    <source>
        <dbReference type="Proteomes" id="UP000076858"/>
    </source>
</evidence>
<proteinExistence type="predicted"/>
<comment type="caution">
    <text evidence="1">The sequence shown here is derived from an EMBL/GenBank/DDBJ whole genome shotgun (WGS) entry which is preliminary data.</text>
</comment>
<name>A0A164NJV0_9CRUS</name>
<protein>
    <submittedName>
        <fullName evidence="1">Uncharacterized protein</fullName>
    </submittedName>
</protein>
<sequence>MHLSKTRIAYTITHIVSKKSRMFRGYELYMLIPAEKSFMFTMRKDAKNIECTMQRQIGCAMEPRRV</sequence>
<gene>
    <name evidence="1" type="ORF">APZ42_030503</name>
</gene>
<dbReference type="EMBL" id="LRGB01002849">
    <property type="protein sequence ID" value="KZS06019.1"/>
    <property type="molecule type" value="Genomic_DNA"/>
</dbReference>
<accession>A0A164NJV0</accession>
<keyword evidence="2" id="KW-1185">Reference proteome</keyword>
<evidence type="ECO:0000313" key="1">
    <source>
        <dbReference type="EMBL" id="KZS06019.1"/>
    </source>
</evidence>
<dbReference type="AlphaFoldDB" id="A0A164NJV0"/>
<reference evidence="1 2" key="1">
    <citation type="submission" date="2016-03" db="EMBL/GenBank/DDBJ databases">
        <title>EvidentialGene: Evidence-directed Construction of Genes on Genomes.</title>
        <authorList>
            <person name="Gilbert D.G."/>
            <person name="Choi J.-H."/>
            <person name="Mockaitis K."/>
            <person name="Colbourne J."/>
            <person name="Pfrender M."/>
        </authorList>
    </citation>
    <scope>NUCLEOTIDE SEQUENCE [LARGE SCALE GENOMIC DNA]</scope>
    <source>
        <strain evidence="1 2">Xinb3</strain>
        <tissue evidence="1">Complete organism</tissue>
    </source>
</reference>
<dbReference type="Proteomes" id="UP000076858">
    <property type="component" value="Unassembled WGS sequence"/>
</dbReference>